<keyword evidence="2" id="KW-0378">Hydrolase</keyword>
<sequence length="257" mass="28292">MTLSAAEAEQWIRRYRRPAPESRLGLVCFPHAGGSATYYSPVSAALDPSYEVMAIQYPGRQERRHTPCIDDIGELARQAHAALAGAGIGGPGRSVALFGHSMGATVAFEVALLMERDGTGPVVLFASGRRAPSRFREDNVHLRDDASIVEEIRALGGTDSRVLRDRELLEMVLPTLRSDYRAVERYRRGTDTRIGAPIVVLVGDSDPHATREEALAWRDHTTGHFEAHTFPGGHFYLEKQQEEVLGTVTEVLGRLHP</sequence>
<dbReference type="PANTHER" id="PTHR11487:SF0">
    <property type="entry name" value="S-ACYL FATTY ACID SYNTHASE THIOESTERASE, MEDIUM CHAIN"/>
    <property type="match status" value="1"/>
</dbReference>
<name>A0A2M8M1W7_9ACTN</name>
<evidence type="ECO:0000313" key="5">
    <source>
        <dbReference type="Proteomes" id="UP000230407"/>
    </source>
</evidence>
<dbReference type="RefSeq" id="WP_100201580.1">
    <property type="nucleotide sequence ID" value="NZ_PGGW01000023.1"/>
</dbReference>
<dbReference type="InterPro" id="IPR001031">
    <property type="entry name" value="Thioesterase"/>
</dbReference>
<evidence type="ECO:0000256" key="2">
    <source>
        <dbReference type="ARBA" id="ARBA00022801"/>
    </source>
</evidence>
<gene>
    <name evidence="4" type="ORF">CUT44_08570</name>
</gene>
<dbReference type="AlphaFoldDB" id="A0A2M8M1W7"/>
<comment type="similarity">
    <text evidence="1">Belongs to the thioesterase family.</text>
</comment>
<reference evidence="4 5" key="1">
    <citation type="submission" date="2017-11" db="EMBL/GenBank/DDBJ databases">
        <title>Streptomyces carmine sp. nov., a novel actinomycete isolated from Sophora alopecuroides in Xinjiang, China.</title>
        <authorList>
            <person name="Wang Y."/>
            <person name="Luo X."/>
            <person name="Wan C."/>
            <person name="Zhang L."/>
        </authorList>
    </citation>
    <scope>NUCLEOTIDE SEQUENCE [LARGE SCALE GENOMIC DNA]</scope>
    <source>
        <strain evidence="4 5">TRM SA0054</strain>
    </source>
</reference>
<comment type="caution">
    <text evidence="4">The sequence shown here is derived from an EMBL/GenBank/DDBJ whole genome shotgun (WGS) entry which is preliminary data.</text>
</comment>
<dbReference type="PANTHER" id="PTHR11487">
    <property type="entry name" value="THIOESTERASE"/>
    <property type="match status" value="1"/>
</dbReference>
<proteinExistence type="inferred from homology"/>
<dbReference type="EMBL" id="PGGW01000023">
    <property type="protein sequence ID" value="PJE98192.1"/>
    <property type="molecule type" value="Genomic_DNA"/>
</dbReference>
<dbReference type="SMART" id="SM00824">
    <property type="entry name" value="PKS_TE"/>
    <property type="match status" value="1"/>
</dbReference>
<keyword evidence="5" id="KW-1185">Reference proteome</keyword>
<dbReference type="InterPro" id="IPR012223">
    <property type="entry name" value="TEII"/>
</dbReference>
<evidence type="ECO:0000313" key="4">
    <source>
        <dbReference type="EMBL" id="PJE98192.1"/>
    </source>
</evidence>
<dbReference type="InterPro" id="IPR020802">
    <property type="entry name" value="TesA-like"/>
</dbReference>
<accession>A0A2M8M1W7</accession>
<dbReference type="InterPro" id="IPR029058">
    <property type="entry name" value="AB_hydrolase_fold"/>
</dbReference>
<organism evidence="4 5">
    <name type="scientific">Streptomyces carminius</name>
    <dbReference type="NCBI Taxonomy" id="2665496"/>
    <lineage>
        <taxon>Bacteria</taxon>
        <taxon>Bacillati</taxon>
        <taxon>Actinomycetota</taxon>
        <taxon>Actinomycetes</taxon>
        <taxon>Kitasatosporales</taxon>
        <taxon>Streptomycetaceae</taxon>
        <taxon>Streptomyces</taxon>
    </lineage>
</organism>
<evidence type="ECO:0000256" key="1">
    <source>
        <dbReference type="ARBA" id="ARBA00007169"/>
    </source>
</evidence>
<evidence type="ECO:0000259" key="3">
    <source>
        <dbReference type="SMART" id="SM00824"/>
    </source>
</evidence>
<protein>
    <submittedName>
        <fullName evidence="4">Thioesterase</fullName>
    </submittedName>
</protein>
<dbReference type="GO" id="GO:0016787">
    <property type="term" value="F:hydrolase activity"/>
    <property type="evidence" value="ECO:0007669"/>
    <property type="project" value="UniProtKB-KW"/>
</dbReference>
<dbReference type="Pfam" id="PF00975">
    <property type="entry name" value="Thioesterase"/>
    <property type="match status" value="1"/>
</dbReference>
<dbReference type="GO" id="GO:0008610">
    <property type="term" value="P:lipid biosynthetic process"/>
    <property type="evidence" value="ECO:0007669"/>
    <property type="project" value="TreeGrafter"/>
</dbReference>
<dbReference type="Gene3D" id="3.40.50.1820">
    <property type="entry name" value="alpha/beta hydrolase"/>
    <property type="match status" value="1"/>
</dbReference>
<dbReference type="SUPFAM" id="SSF53474">
    <property type="entry name" value="alpha/beta-Hydrolases"/>
    <property type="match status" value="1"/>
</dbReference>
<feature type="domain" description="Thioesterase TesA-like" evidence="3">
    <location>
        <begin position="27"/>
        <end position="252"/>
    </location>
</feature>
<dbReference type="Proteomes" id="UP000230407">
    <property type="component" value="Unassembled WGS sequence"/>
</dbReference>